<evidence type="ECO:0000256" key="4">
    <source>
        <dbReference type="RuleBase" id="RU366026"/>
    </source>
</evidence>
<comment type="catalytic activity">
    <reaction evidence="4">
        <text>2 cob(II)yrinate a,c diamide + reduced [electron-transfer flavoprotein] + 2 ATP = 2 adenosylcob(III)yrinate a,c-diamide + 2 triphosphate + oxidized [electron-transfer flavoprotein] + 3 H(+)</text>
        <dbReference type="Rhea" id="RHEA:11528"/>
        <dbReference type="Rhea" id="RHEA-COMP:10685"/>
        <dbReference type="Rhea" id="RHEA-COMP:10686"/>
        <dbReference type="ChEBI" id="CHEBI:15378"/>
        <dbReference type="ChEBI" id="CHEBI:18036"/>
        <dbReference type="ChEBI" id="CHEBI:30616"/>
        <dbReference type="ChEBI" id="CHEBI:57692"/>
        <dbReference type="ChEBI" id="CHEBI:58307"/>
        <dbReference type="ChEBI" id="CHEBI:58503"/>
        <dbReference type="ChEBI" id="CHEBI:58537"/>
        <dbReference type="EC" id="2.5.1.17"/>
    </reaction>
</comment>
<sequence>MKQDVKMRTKLYTKKGDRGATSLYSGRRAAKFDPRVAAIGDLDELSAAVGMARVGYPPANEALRSVQRALYVIGAIVSAEDRPTGMDFGEGEVEALEFEIDRIEAELPELGEFIIPGEAEPSCRLHMARAISRRAERRVAALADPAPPDAILAYLNRLSDFLFVLARQADQSLGRSETPLRI</sequence>
<dbReference type="PANTHER" id="PTHR12213:SF0">
    <property type="entry name" value="CORRINOID ADENOSYLTRANSFERASE MMAB"/>
    <property type="match status" value="1"/>
</dbReference>
<comment type="pathway">
    <text evidence="4">Cofactor biosynthesis; adenosylcobalamin biosynthesis; adenosylcobalamin from cob(II)yrinate a,c-diamide: step 2/7.</text>
</comment>
<organism evidence="6 7">
    <name type="scientific">Methylocystis echinoides</name>
    <dbReference type="NCBI Taxonomy" id="29468"/>
    <lineage>
        <taxon>Bacteria</taxon>
        <taxon>Pseudomonadati</taxon>
        <taxon>Pseudomonadota</taxon>
        <taxon>Alphaproteobacteria</taxon>
        <taxon>Hyphomicrobiales</taxon>
        <taxon>Methylocystaceae</taxon>
        <taxon>Methylocystis</taxon>
    </lineage>
</organism>
<dbReference type="Proteomes" id="UP001144323">
    <property type="component" value="Unassembled WGS sequence"/>
</dbReference>
<dbReference type="RefSeq" id="WP_281805764.1">
    <property type="nucleotide sequence ID" value="NZ_BSEC01000002.1"/>
</dbReference>
<keyword evidence="1 4" id="KW-0808">Transferase</keyword>
<comment type="catalytic activity">
    <reaction evidence="4">
        <text>2 cob(II)alamin + reduced [electron-transfer flavoprotein] + 2 ATP = 2 adenosylcob(III)alamin + 2 triphosphate + oxidized [electron-transfer flavoprotein] + 3 H(+)</text>
        <dbReference type="Rhea" id="RHEA:28671"/>
        <dbReference type="Rhea" id="RHEA-COMP:10685"/>
        <dbReference type="Rhea" id="RHEA-COMP:10686"/>
        <dbReference type="ChEBI" id="CHEBI:15378"/>
        <dbReference type="ChEBI" id="CHEBI:16304"/>
        <dbReference type="ChEBI" id="CHEBI:18036"/>
        <dbReference type="ChEBI" id="CHEBI:18408"/>
        <dbReference type="ChEBI" id="CHEBI:30616"/>
        <dbReference type="ChEBI" id="CHEBI:57692"/>
        <dbReference type="ChEBI" id="CHEBI:58307"/>
        <dbReference type="EC" id="2.5.1.17"/>
    </reaction>
</comment>
<dbReference type="Gene3D" id="1.20.1200.10">
    <property type="entry name" value="Cobalamin adenosyltransferase-like"/>
    <property type="match status" value="1"/>
</dbReference>
<comment type="similarity">
    <text evidence="4">Belongs to the Cob(I)alamin adenosyltransferase family.</text>
</comment>
<keyword evidence="4" id="KW-0169">Cobalamin biosynthesis</keyword>
<dbReference type="InterPro" id="IPR036451">
    <property type="entry name" value="CblAdoTrfase-like_sf"/>
</dbReference>
<dbReference type="EMBL" id="BSEC01000002">
    <property type="protein sequence ID" value="GLI95104.1"/>
    <property type="molecule type" value="Genomic_DNA"/>
</dbReference>
<dbReference type="GO" id="GO:0005524">
    <property type="term" value="F:ATP binding"/>
    <property type="evidence" value="ECO:0007669"/>
    <property type="project" value="UniProtKB-UniRule"/>
</dbReference>
<keyword evidence="7" id="KW-1185">Reference proteome</keyword>
<dbReference type="AlphaFoldDB" id="A0A9W6GYA7"/>
<dbReference type="Pfam" id="PF01923">
    <property type="entry name" value="Cob_adeno_trans"/>
    <property type="match status" value="1"/>
</dbReference>
<dbReference type="InterPro" id="IPR029499">
    <property type="entry name" value="PduO-typ"/>
</dbReference>
<keyword evidence="2 4" id="KW-0547">Nucleotide-binding</keyword>
<evidence type="ECO:0000313" key="6">
    <source>
        <dbReference type="EMBL" id="GLI95104.1"/>
    </source>
</evidence>
<accession>A0A9W6GYA7</accession>
<evidence type="ECO:0000256" key="2">
    <source>
        <dbReference type="ARBA" id="ARBA00022741"/>
    </source>
</evidence>
<dbReference type="PANTHER" id="PTHR12213">
    <property type="entry name" value="CORRINOID ADENOSYLTRANSFERASE"/>
    <property type="match status" value="1"/>
</dbReference>
<evidence type="ECO:0000259" key="5">
    <source>
        <dbReference type="Pfam" id="PF01923"/>
    </source>
</evidence>
<evidence type="ECO:0000256" key="1">
    <source>
        <dbReference type="ARBA" id="ARBA00022679"/>
    </source>
</evidence>
<reference evidence="6" key="1">
    <citation type="journal article" date="2023" name="Int. J. Syst. Evol. Microbiol.">
        <title>Methylocystis iwaonis sp. nov., a type II methane-oxidizing bacterium from surface soil of a rice paddy field in Japan, and emended description of the genus Methylocystis (ex Whittenbury et al. 1970) Bowman et al. 1993.</title>
        <authorList>
            <person name="Kaise H."/>
            <person name="Sawadogo J.B."/>
            <person name="Alam M.S."/>
            <person name="Ueno C."/>
            <person name="Dianou D."/>
            <person name="Shinjo R."/>
            <person name="Asakawa S."/>
        </authorList>
    </citation>
    <scope>NUCLEOTIDE SEQUENCE</scope>
    <source>
        <strain evidence="6">LMG27198</strain>
    </source>
</reference>
<dbReference type="SUPFAM" id="SSF89028">
    <property type="entry name" value="Cobalamin adenosyltransferase-like"/>
    <property type="match status" value="1"/>
</dbReference>
<feature type="domain" description="Cobalamin adenosyltransferase-like" evidence="5">
    <location>
        <begin position="11"/>
        <end position="168"/>
    </location>
</feature>
<dbReference type="GO" id="GO:0009236">
    <property type="term" value="P:cobalamin biosynthetic process"/>
    <property type="evidence" value="ECO:0007669"/>
    <property type="project" value="UniProtKB-UniRule"/>
</dbReference>
<dbReference type="EC" id="2.5.1.17" evidence="4"/>
<protein>
    <recommendedName>
        <fullName evidence="4">Corrinoid adenosyltransferase</fullName>
        <ecNumber evidence="4">2.5.1.17</ecNumber>
    </recommendedName>
    <alternativeName>
        <fullName evidence="4">Cob(II)alamin adenosyltransferase</fullName>
    </alternativeName>
    <alternativeName>
        <fullName evidence="4">Cob(II)yrinic acid a,c-diamide adenosyltransferase</fullName>
    </alternativeName>
    <alternativeName>
        <fullName evidence="4">Cobinamide/cobalamin adenosyltransferase</fullName>
    </alternativeName>
</protein>
<dbReference type="GO" id="GO:0008817">
    <property type="term" value="F:corrinoid adenosyltransferase activity"/>
    <property type="evidence" value="ECO:0007669"/>
    <property type="project" value="UniProtKB-UniRule"/>
</dbReference>
<proteinExistence type="inferred from homology"/>
<evidence type="ECO:0000256" key="3">
    <source>
        <dbReference type="ARBA" id="ARBA00022840"/>
    </source>
</evidence>
<comment type="caution">
    <text evidence="6">The sequence shown here is derived from an EMBL/GenBank/DDBJ whole genome shotgun (WGS) entry which is preliminary data.</text>
</comment>
<dbReference type="InterPro" id="IPR016030">
    <property type="entry name" value="CblAdoTrfase-like"/>
</dbReference>
<evidence type="ECO:0000313" key="7">
    <source>
        <dbReference type="Proteomes" id="UP001144323"/>
    </source>
</evidence>
<name>A0A9W6GYA7_9HYPH</name>
<dbReference type="NCBIfam" id="TIGR00636">
    <property type="entry name" value="PduO_Nterm"/>
    <property type="match status" value="1"/>
</dbReference>
<gene>
    <name evidence="6" type="ORF">LMG27198_40960</name>
</gene>
<keyword evidence="3 4" id="KW-0067">ATP-binding</keyword>